<reference evidence="1" key="1">
    <citation type="submission" date="2024-03" db="EMBL/GenBank/DDBJ databases">
        <title>Novel Streptomyces species of biotechnological and ecological value are a feature of Machair soil.</title>
        <authorList>
            <person name="Prole J.R."/>
            <person name="Goodfellow M."/>
            <person name="Allenby N."/>
            <person name="Ward A.C."/>
        </authorList>
    </citation>
    <scope>NUCLEOTIDE SEQUENCE</scope>
    <source>
        <strain evidence="1">MS2.AVA.5</strain>
    </source>
</reference>
<comment type="caution">
    <text evidence="1">The sequence shown here is derived from an EMBL/GenBank/DDBJ whole genome shotgun (WGS) entry which is preliminary data.</text>
</comment>
<dbReference type="Proteomes" id="UP001377168">
    <property type="component" value="Unassembled WGS sequence"/>
</dbReference>
<organism evidence="1 2">
    <name type="scientific">Streptomyces achmelvichensis</name>
    <dbReference type="NCBI Taxonomy" id="3134111"/>
    <lineage>
        <taxon>Bacteria</taxon>
        <taxon>Bacillati</taxon>
        <taxon>Actinomycetota</taxon>
        <taxon>Actinomycetes</taxon>
        <taxon>Kitasatosporales</taxon>
        <taxon>Streptomycetaceae</taxon>
        <taxon>Streptomyces</taxon>
    </lineage>
</organism>
<evidence type="ECO:0000313" key="2">
    <source>
        <dbReference type="Proteomes" id="UP001377168"/>
    </source>
</evidence>
<evidence type="ECO:0000313" key="1">
    <source>
        <dbReference type="EMBL" id="MEJ8637443.1"/>
    </source>
</evidence>
<keyword evidence="2" id="KW-1185">Reference proteome</keyword>
<protein>
    <submittedName>
        <fullName evidence="1">Uncharacterized protein</fullName>
    </submittedName>
</protein>
<accession>A0ACC6Q161</accession>
<dbReference type="EMBL" id="JBBKAJ010000022">
    <property type="protein sequence ID" value="MEJ8637443.1"/>
    <property type="molecule type" value="Genomic_DNA"/>
</dbReference>
<gene>
    <name evidence="1" type="ORF">WKI67_29155</name>
</gene>
<name>A0ACC6Q161_9ACTN</name>
<proteinExistence type="predicted"/>
<sequence length="210" mass="22875">MVSSPRTEQDLYELCVANLGNARTAQHPDVAAKATLLGLRTQLQEVMDRSEFRDPALFEATHELVDEVGTLLRRHYSESCILPYRDGTYYRECPVDLAHLRVGLSPEIRVLESECSICNLDPEECDHLPGEMYGGRECMSVITKAEVTAVAIVANPRQLVTRFNSISAGTTAELSAALGPKFHPGVQLNCGRCLSGCSGLNRDSAGANHG</sequence>